<proteinExistence type="predicted"/>
<evidence type="ECO:0000313" key="3">
    <source>
        <dbReference type="Proteomes" id="UP000699042"/>
    </source>
</evidence>
<name>A0A9P7RK17_9PEZI</name>
<dbReference type="EMBL" id="JAESDN010000001">
    <property type="protein sequence ID" value="KAG7058485.1"/>
    <property type="molecule type" value="Genomic_DNA"/>
</dbReference>
<feature type="non-terminal residue" evidence="2">
    <location>
        <position position="1"/>
    </location>
</feature>
<feature type="compositionally biased region" description="Basic residues" evidence="1">
    <location>
        <begin position="1"/>
        <end position="10"/>
    </location>
</feature>
<protein>
    <submittedName>
        <fullName evidence="2">Uncharacterized protein</fullName>
    </submittedName>
</protein>
<sequence length="110" mass="12512">GPRRCRRHGQIRTESRPTPGTCTSIHWIPSGEPGEGKERPCAFPFPNPSWICVSCFHVDQLGLQRGQLYLRNLPPSQTTISNSLLTMDFANRKRRQQPLTPCKVSSIDRR</sequence>
<organism evidence="2 3">
    <name type="scientific">Colletotrichum scovillei</name>
    <dbReference type="NCBI Taxonomy" id="1209932"/>
    <lineage>
        <taxon>Eukaryota</taxon>
        <taxon>Fungi</taxon>
        <taxon>Dikarya</taxon>
        <taxon>Ascomycota</taxon>
        <taxon>Pezizomycotina</taxon>
        <taxon>Sordariomycetes</taxon>
        <taxon>Hypocreomycetidae</taxon>
        <taxon>Glomerellales</taxon>
        <taxon>Glomerellaceae</taxon>
        <taxon>Colletotrichum</taxon>
        <taxon>Colletotrichum acutatum species complex</taxon>
    </lineage>
</organism>
<gene>
    <name evidence="2" type="ORF">JMJ77_005860</name>
</gene>
<evidence type="ECO:0000256" key="1">
    <source>
        <dbReference type="SAM" id="MobiDB-lite"/>
    </source>
</evidence>
<reference evidence="2" key="1">
    <citation type="submission" date="2021-05" db="EMBL/GenBank/DDBJ databases">
        <title>Comparative genomics of three Colletotrichum scovillei strains and genetic complementation revealed genes involved fungal growth and virulence on chili pepper.</title>
        <authorList>
            <person name="Hsieh D.-K."/>
            <person name="Chuang S.-C."/>
            <person name="Chen C.-Y."/>
            <person name="Chao Y.-T."/>
            <person name="Lu M.-Y.J."/>
            <person name="Lee M.-H."/>
            <person name="Shih M.-C."/>
        </authorList>
    </citation>
    <scope>NUCLEOTIDE SEQUENCE</scope>
    <source>
        <strain evidence="2">Coll-153</strain>
    </source>
</reference>
<dbReference type="AlphaFoldDB" id="A0A9P7RK17"/>
<comment type="caution">
    <text evidence="2">The sequence shown here is derived from an EMBL/GenBank/DDBJ whole genome shotgun (WGS) entry which is preliminary data.</text>
</comment>
<dbReference type="Proteomes" id="UP000699042">
    <property type="component" value="Unassembled WGS sequence"/>
</dbReference>
<accession>A0A9P7RK17</accession>
<keyword evidence="3" id="KW-1185">Reference proteome</keyword>
<feature type="region of interest" description="Disordered" evidence="1">
    <location>
        <begin position="1"/>
        <end position="37"/>
    </location>
</feature>
<evidence type="ECO:0000313" key="2">
    <source>
        <dbReference type="EMBL" id="KAG7058485.1"/>
    </source>
</evidence>